<evidence type="ECO:0000313" key="10">
    <source>
        <dbReference type="Proteomes" id="UP000472267"/>
    </source>
</evidence>
<keyword evidence="5" id="KW-0479">Metal-binding</keyword>
<reference evidence="9" key="2">
    <citation type="submission" date="2025-08" db="UniProtKB">
        <authorList>
            <consortium name="Ensembl"/>
        </authorList>
    </citation>
    <scope>IDENTIFICATION</scope>
</reference>
<dbReference type="PANTHER" id="PTHR22930:SF269">
    <property type="entry name" value="NUCLEASE HARBI1-LIKE PROTEIN"/>
    <property type="match status" value="1"/>
</dbReference>
<name>A0A672G3G7_SALFA</name>
<evidence type="ECO:0000256" key="1">
    <source>
        <dbReference type="ARBA" id="ARBA00001968"/>
    </source>
</evidence>
<feature type="domain" description="DDE Tnp4" evidence="8">
    <location>
        <begin position="252"/>
        <end position="418"/>
    </location>
</feature>
<comment type="similarity">
    <text evidence="3">Belongs to the HARBI1 family.</text>
</comment>
<reference evidence="9" key="1">
    <citation type="submission" date="2019-06" db="EMBL/GenBank/DDBJ databases">
        <authorList>
            <consortium name="Wellcome Sanger Institute Data Sharing"/>
        </authorList>
    </citation>
    <scope>NUCLEOTIDE SEQUENCE [LARGE SCALE GENOMIC DNA]</scope>
</reference>
<dbReference type="Proteomes" id="UP000472267">
    <property type="component" value="Chromosome 5"/>
</dbReference>
<evidence type="ECO:0000256" key="6">
    <source>
        <dbReference type="ARBA" id="ARBA00022801"/>
    </source>
</evidence>
<comment type="subcellular location">
    <subcellularLocation>
        <location evidence="2">Nucleus</location>
    </subcellularLocation>
</comment>
<keyword evidence="4" id="KW-0540">Nuclease</keyword>
<proteinExistence type="inferred from homology"/>
<evidence type="ECO:0000256" key="4">
    <source>
        <dbReference type="ARBA" id="ARBA00022722"/>
    </source>
</evidence>
<comment type="cofactor">
    <cofactor evidence="1">
        <name>a divalent metal cation</name>
        <dbReference type="ChEBI" id="CHEBI:60240"/>
    </cofactor>
</comment>
<evidence type="ECO:0000256" key="3">
    <source>
        <dbReference type="ARBA" id="ARBA00006958"/>
    </source>
</evidence>
<dbReference type="GO" id="GO:0016787">
    <property type="term" value="F:hydrolase activity"/>
    <property type="evidence" value="ECO:0007669"/>
    <property type="project" value="UniProtKB-KW"/>
</dbReference>
<evidence type="ECO:0000256" key="7">
    <source>
        <dbReference type="ARBA" id="ARBA00023242"/>
    </source>
</evidence>
<dbReference type="OMA" id="ICFTILE"/>
<accession>A0A672G3G7</accession>
<dbReference type="InParanoid" id="A0A672G3G7"/>
<evidence type="ECO:0000256" key="5">
    <source>
        <dbReference type="ARBA" id="ARBA00022723"/>
    </source>
</evidence>
<dbReference type="GO" id="GO:0046872">
    <property type="term" value="F:metal ion binding"/>
    <property type="evidence" value="ECO:0007669"/>
    <property type="project" value="UniProtKB-KW"/>
</dbReference>
<keyword evidence="10" id="KW-1185">Reference proteome</keyword>
<dbReference type="AlphaFoldDB" id="A0A672G3G7"/>
<dbReference type="InterPro" id="IPR027806">
    <property type="entry name" value="HARBI1_dom"/>
</dbReference>
<dbReference type="InterPro" id="IPR045249">
    <property type="entry name" value="HARBI1-like"/>
</dbReference>
<organism evidence="9 10">
    <name type="scientific">Salarias fasciatus</name>
    <name type="common">Jewelled blenny</name>
    <name type="synonym">Blennius fasciatus</name>
    <dbReference type="NCBI Taxonomy" id="181472"/>
    <lineage>
        <taxon>Eukaryota</taxon>
        <taxon>Metazoa</taxon>
        <taxon>Chordata</taxon>
        <taxon>Craniata</taxon>
        <taxon>Vertebrata</taxon>
        <taxon>Euteleostomi</taxon>
        <taxon>Actinopterygii</taxon>
        <taxon>Neopterygii</taxon>
        <taxon>Teleostei</taxon>
        <taxon>Neoteleostei</taxon>
        <taxon>Acanthomorphata</taxon>
        <taxon>Ovalentaria</taxon>
        <taxon>Blenniimorphae</taxon>
        <taxon>Blenniiformes</taxon>
        <taxon>Blennioidei</taxon>
        <taxon>Blenniidae</taxon>
        <taxon>Salariinae</taxon>
        <taxon>Salarias</taxon>
    </lineage>
</organism>
<evidence type="ECO:0000256" key="2">
    <source>
        <dbReference type="ARBA" id="ARBA00004123"/>
    </source>
</evidence>
<keyword evidence="7" id="KW-0539">Nucleus</keyword>
<dbReference type="PANTHER" id="PTHR22930">
    <property type="match status" value="1"/>
</dbReference>
<keyword evidence="6" id="KW-0378">Hydrolase</keyword>
<sequence length="454" mass="50306">MHTGCGPAPVRLRSGSGPVHRSTVIHTALKWIDILNELCAVVVLFQCSTSSTINTVIIVNILEIITFTTNNLCLFMHSASRRKVLAAAILLAQQEDDNERARGRRRRHWVHPINQQRWEQGDFHNLVAELALDKQRHHIYFRMSAEQMDHLLSVAGPELTGQTTNSRAPIEPKQRLAVAVRFLASGDSLISLAFCYRLGHSTVAQSVHMVCAAIEKLMMAEFLPSSPTQETWTEVARGFWNRWNFPNCLGALDGKKVNIQAPANAGSQYFDYKRNFSIVLMALVDADYRFRAIQVGDFGRMSDGGVFAASDLGRGTESGALDVPPNAPLPGAPELGPLPHVMVGDAAFPLKTYLLTPYPGTHLTHDRRIFNYRLSRARMVVECAFGILTARWRVMLRDINLHPNHVDSLVVAACILHNFLLSPSDNVRMLDEAEGAGGCLAQARDLGGVLNFLK</sequence>
<dbReference type="Ensembl" id="ENSSFAT00005014057.1">
    <property type="protein sequence ID" value="ENSSFAP00005013488.1"/>
    <property type="gene ID" value="ENSSFAG00005007332.1"/>
</dbReference>
<dbReference type="Pfam" id="PF13359">
    <property type="entry name" value="DDE_Tnp_4"/>
    <property type="match status" value="1"/>
</dbReference>
<reference evidence="9" key="3">
    <citation type="submission" date="2025-09" db="UniProtKB">
        <authorList>
            <consortium name="Ensembl"/>
        </authorList>
    </citation>
    <scope>IDENTIFICATION</scope>
</reference>
<protein>
    <recommendedName>
        <fullName evidence="8">DDE Tnp4 domain-containing protein</fullName>
    </recommendedName>
</protein>
<evidence type="ECO:0000259" key="8">
    <source>
        <dbReference type="Pfam" id="PF13359"/>
    </source>
</evidence>
<dbReference type="GO" id="GO:0004518">
    <property type="term" value="F:nuclease activity"/>
    <property type="evidence" value="ECO:0007669"/>
    <property type="project" value="UniProtKB-KW"/>
</dbReference>
<dbReference type="GO" id="GO:0005634">
    <property type="term" value="C:nucleus"/>
    <property type="evidence" value="ECO:0007669"/>
    <property type="project" value="UniProtKB-SubCell"/>
</dbReference>
<evidence type="ECO:0000313" key="9">
    <source>
        <dbReference type="Ensembl" id="ENSSFAP00005013488.1"/>
    </source>
</evidence>